<reference evidence="4 5" key="1">
    <citation type="submission" date="2019-01" db="EMBL/GenBank/DDBJ databases">
        <title>Sequencing of cultivated peanut Arachis hypogaea provides insights into genome evolution and oil improvement.</title>
        <authorList>
            <person name="Chen X."/>
        </authorList>
    </citation>
    <scope>NUCLEOTIDE SEQUENCE [LARGE SCALE GENOMIC DNA]</scope>
    <source>
        <strain evidence="5">cv. Fuhuasheng</strain>
        <tissue evidence="4">Leaves</tissue>
    </source>
</reference>
<dbReference type="Proteomes" id="UP000289738">
    <property type="component" value="Chromosome B08"/>
</dbReference>
<evidence type="ECO:0000313" key="4">
    <source>
        <dbReference type="EMBL" id="RYQ94198.1"/>
    </source>
</evidence>
<dbReference type="GO" id="GO:0003700">
    <property type="term" value="F:DNA-binding transcription factor activity"/>
    <property type="evidence" value="ECO:0007669"/>
    <property type="project" value="TreeGrafter"/>
</dbReference>
<dbReference type="GO" id="GO:0043565">
    <property type="term" value="F:sequence-specific DNA binding"/>
    <property type="evidence" value="ECO:0007669"/>
    <property type="project" value="TreeGrafter"/>
</dbReference>
<organism evidence="4 5">
    <name type="scientific">Arachis hypogaea</name>
    <name type="common">Peanut</name>
    <dbReference type="NCBI Taxonomy" id="3818"/>
    <lineage>
        <taxon>Eukaryota</taxon>
        <taxon>Viridiplantae</taxon>
        <taxon>Streptophyta</taxon>
        <taxon>Embryophyta</taxon>
        <taxon>Tracheophyta</taxon>
        <taxon>Spermatophyta</taxon>
        <taxon>Magnoliopsida</taxon>
        <taxon>eudicotyledons</taxon>
        <taxon>Gunneridae</taxon>
        <taxon>Pentapetalae</taxon>
        <taxon>rosids</taxon>
        <taxon>fabids</taxon>
        <taxon>Fabales</taxon>
        <taxon>Fabaceae</taxon>
        <taxon>Papilionoideae</taxon>
        <taxon>50 kb inversion clade</taxon>
        <taxon>dalbergioids sensu lato</taxon>
        <taxon>Dalbergieae</taxon>
        <taxon>Pterocarpus clade</taxon>
        <taxon>Arachis</taxon>
    </lineage>
</organism>
<dbReference type="CDD" id="cd04873">
    <property type="entry name" value="ACT_UUR-ACR-like"/>
    <property type="match status" value="1"/>
</dbReference>
<feature type="domain" description="Plant bHLH transcription factor ACT-like" evidence="3">
    <location>
        <begin position="41"/>
        <end position="120"/>
    </location>
</feature>
<dbReference type="InterPro" id="IPR054502">
    <property type="entry name" value="bHLH-TF_ACT-like_plant"/>
</dbReference>
<evidence type="ECO:0000256" key="2">
    <source>
        <dbReference type="ARBA" id="ARBA00023242"/>
    </source>
</evidence>
<dbReference type="InterPro" id="IPR051358">
    <property type="entry name" value="TF_AMS/ICE1/BHLH6-like"/>
</dbReference>
<keyword evidence="5" id="KW-1185">Reference proteome</keyword>
<gene>
    <name evidence="4" type="ORF">Ahy_B08g089079</name>
</gene>
<comment type="caution">
    <text evidence="4">The sequence shown here is derived from an EMBL/GenBank/DDBJ whole genome shotgun (WGS) entry which is preliminary data.</text>
</comment>
<name>A0A444XWM3_ARAHY</name>
<dbReference type="PANTHER" id="PTHR31945:SF8">
    <property type="entry name" value="TRANSCRIPTION FACTOR BHLH93-LIKE PROTEIN"/>
    <property type="match status" value="1"/>
</dbReference>
<dbReference type="STRING" id="3818.A0A444XWM3"/>
<dbReference type="OrthoDB" id="1917523at2759"/>
<sequence length="126" mass="14467">MDAVDYCIRRRLKQKLQHQLNQLAGETAQEAIDYDPIIPMMKVEAQEEGFMIKVVSERNCKGLLEFILEAFEDLGLDVLHARVSSVDTFSLETFGVKENNEDTRYMDAQSVEQAVSQAIQKWKKVN</sequence>
<keyword evidence="2" id="KW-0539">Nucleus</keyword>
<dbReference type="AlphaFoldDB" id="A0A444XWM3"/>
<evidence type="ECO:0000259" key="3">
    <source>
        <dbReference type="Pfam" id="PF22754"/>
    </source>
</evidence>
<dbReference type="SMR" id="A0A444XWM3"/>
<protein>
    <recommendedName>
        <fullName evidence="3">Plant bHLH transcription factor ACT-like domain-containing protein</fullName>
    </recommendedName>
</protein>
<dbReference type="EMBL" id="SDMP01000018">
    <property type="protein sequence ID" value="RYQ94198.1"/>
    <property type="molecule type" value="Genomic_DNA"/>
</dbReference>
<evidence type="ECO:0000256" key="1">
    <source>
        <dbReference type="ARBA" id="ARBA00004123"/>
    </source>
</evidence>
<evidence type="ECO:0000313" key="5">
    <source>
        <dbReference type="Proteomes" id="UP000289738"/>
    </source>
</evidence>
<dbReference type="GO" id="GO:0005634">
    <property type="term" value="C:nucleus"/>
    <property type="evidence" value="ECO:0007669"/>
    <property type="project" value="UniProtKB-SubCell"/>
</dbReference>
<comment type="subcellular location">
    <subcellularLocation>
        <location evidence="1">Nucleus</location>
    </subcellularLocation>
</comment>
<dbReference type="Pfam" id="PF22754">
    <property type="entry name" value="bHLH-TF_ACT-like_plant"/>
    <property type="match status" value="1"/>
</dbReference>
<dbReference type="PANTHER" id="PTHR31945">
    <property type="entry name" value="TRANSCRIPTION FACTOR SCREAM2-RELATED"/>
    <property type="match status" value="1"/>
</dbReference>
<proteinExistence type="predicted"/>
<accession>A0A444XWM3</accession>
<dbReference type="Gramene" id="arahy.Tifrunner.gnm2.ann2.Ah18g463500.1">
    <property type="protein sequence ID" value="arahy.Tifrunner.gnm2.ann2.Ah18g463500.1-CDS"/>
    <property type="gene ID" value="arahy.Tifrunner.gnm2.ann2.Ah18g463500"/>
</dbReference>